<organism evidence="3 4">
    <name type="scientific">Zymoseptoria brevis</name>
    <dbReference type="NCBI Taxonomy" id="1047168"/>
    <lineage>
        <taxon>Eukaryota</taxon>
        <taxon>Fungi</taxon>
        <taxon>Dikarya</taxon>
        <taxon>Ascomycota</taxon>
        <taxon>Pezizomycotina</taxon>
        <taxon>Dothideomycetes</taxon>
        <taxon>Dothideomycetidae</taxon>
        <taxon>Mycosphaerellales</taxon>
        <taxon>Mycosphaerellaceae</taxon>
        <taxon>Zymoseptoria</taxon>
    </lineage>
</organism>
<feature type="coiled-coil region" evidence="1">
    <location>
        <begin position="678"/>
        <end position="710"/>
    </location>
</feature>
<name>A0A0F4GYD7_9PEZI</name>
<evidence type="ECO:0000256" key="1">
    <source>
        <dbReference type="SAM" id="Coils"/>
    </source>
</evidence>
<dbReference type="EMBL" id="LAFY01000067">
    <property type="protein sequence ID" value="KJY02279.1"/>
    <property type="molecule type" value="Genomic_DNA"/>
</dbReference>
<dbReference type="AlphaFoldDB" id="A0A0F4GYD7"/>
<keyword evidence="4" id="KW-1185">Reference proteome</keyword>
<dbReference type="Proteomes" id="UP000033647">
    <property type="component" value="Unassembled WGS sequence"/>
</dbReference>
<protein>
    <submittedName>
        <fullName evidence="3">Uncharacterized protein</fullName>
    </submittedName>
</protein>
<gene>
    <name evidence="3" type="ORF">TI39_contig70g00013</name>
</gene>
<feature type="compositionally biased region" description="Basic residues" evidence="2">
    <location>
        <begin position="137"/>
        <end position="149"/>
    </location>
</feature>
<feature type="region of interest" description="Disordered" evidence="2">
    <location>
        <begin position="205"/>
        <end position="231"/>
    </location>
</feature>
<proteinExistence type="predicted"/>
<keyword evidence="1" id="KW-0175">Coiled coil</keyword>
<comment type="caution">
    <text evidence="3">The sequence shown here is derived from an EMBL/GenBank/DDBJ whole genome shotgun (WGS) entry which is preliminary data.</text>
</comment>
<accession>A0A0F4GYD7</accession>
<feature type="region of interest" description="Disordered" evidence="2">
    <location>
        <begin position="110"/>
        <end position="189"/>
    </location>
</feature>
<evidence type="ECO:0000256" key="2">
    <source>
        <dbReference type="SAM" id="MobiDB-lite"/>
    </source>
</evidence>
<dbReference type="OrthoDB" id="10574215at2759"/>
<evidence type="ECO:0000313" key="3">
    <source>
        <dbReference type="EMBL" id="KJY02279.1"/>
    </source>
</evidence>
<sequence length="771" mass="87108">MARIQKPGAELDLSTDASMQVVLHCSALELSRLKSAARDRVHKCKSHSAACLGGLWSSLGDRSPSLKKLLEGCLWGQHCTPADFHTCKWEVQRHIFRSVTDDVAVERARDGSLSQTRVPQKRPFMFDDSDDEYSRPHLPKKKTPRKKAIAKMATPAEEVIPTTIQSPEDSNADGPAHTNNSSAATSETTTNVQIPILKAAEATATPQPFPPTLQDQSPQPVPPNGEPKPMTNSIVIPQIQWTIESFMKDIEARARLMVQTGVETGIAEERAKWENEQTVAEQNKTRMWDGKLAEHQVAVASWRSDLAKREEMLAYQEAQLSDLKKMLTEQERSMALATSYLEQQKLKWEGEMTERERMLQEREKLFAEAKESLKPEELERYDSAMRAYVRRGPKSTTDWQAWSAVEITNDLAAELVSGSRWEPEVPDDFDTCVSVIQNFMWERAASEKWDSPKPPKPKSKKRGSSPDENDSGRDPNKFKQTSTEYFNEYLVRTGKMRMTALHRKNSAGGQLPRAKDSRHQPELNVAKSAAITAAGADLIQTATQAASEVVEMKALPVASTSESRFESFGHAAHNLRAAAGSQVQNAIDYRAAVNGHANDIEVYIQGQVEEQVKAGLVKERTSLESAMSALKYQERDSTIRLDGLKQRESEFAEEKLQWEKNFADEKVEWEAGMRSRMKVEAREDLEEREQAVAEQEKALASRELDVARRQDVVKSYDNMSNMRRQIVIRREASAAQWDKDRETEKLKWESELRERVKAEVVESMNRLLAVK</sequence>
<evidence type="ECO:0000313" key="4">
    <source>
        <dbReference type="Proteomes" id="UP000033647"/>
    </source>
</evidence>
<feature type="compositionally biased region" description="Low complexity" evidence="2">
    <location>
        <begin position="176"/>
        <end position="189"/>
    </location>
</feature>
<feature type="region of interest" description="Disordered" evidence="2">
    <location>
        <begin position="446"/>
        <end position="479"/>
    </location>
</feature>
<reference evidence="3 4" key="1">
    <citation type="submission" date="2015-03" db="EMBL/GenBank/DDBJ databases">
        <title>RNA-seq based gene annotation and comparative genomics of four Zymoseptoria species reveal species-specific pathogenicity related genes and transposable element activity.</title>
        <authorList>
            <person name="Grandaubert J."/>
            <person name="Bhattacharyya A."/>
            <person name="Stukenbrock E.H."/>
        </authorList>
    </citation>
    <scope>NUCLEOTIDE SEQUENCE [LARGE SCALE GENOMIC DNA]</scope>
    <source>
        <strain evidence="3 4">Zb18110</strain>
    </source>
</reference>